<reference evidence="2" key="1">
    <citation type="submission" date="2016-11" db="UniProtKB">
        <authorList>
            <consortium name="WormBaseParasite"/>
        </authorList>
    </citation>
    <scope>IDENTIFICATION</scope>
</reference>
<protein>
    <submittedName>
        <fullName evidence="2">Protein kinase domain-containing protein</fullName>
    </submittedName>
</protein>
<accession>A0A1I7SPD0</accession>
<dbReference type="AlphaFoldDB" id="A0A1I7SPD0"/>
<name>A0A1I7SPD0_BURXY</name>
<dbReference type="Proteomes" id="UP000095284">
    <property type="component" value="Unplaced"/>
</dbReference>
<sequence>RRDGLHCPNILLDHGRRSDRRLEQLMGTAFGLRQSSPNRELDETFGSRLLGIA</sequence>
<evidence type="ECO:0000313" key="2">
    <source>
        <dbReference type="WBParaSite" id="BXY_1492200.1"/>
    </source>
</evidence>
<evidence type="ECO:0000313" key="1">
    <source>
        <dbReference type="Proteomes" id="UP000095284"/>
    </source>
</evidence>
<proteinExistence type="predicted"/>
<dbReference type="WBParaSite" id="BXY_1492200.1">
    <property type="protein sequence ID" value="BXY_1492200.1"/>
    <property type="gene ID" value="BXY_1492200"/>
</dbReference>
<organism evidence="1 2">
    <name type="scientific">Bursaphelenchus xylophilus</name>
    <name type="common">Pinewood nematode worm</name>
    <name type="synonym">Aphelenchoides xylophilus</name>
    <dbReference type="NCBI Taxonomy" id="6326"/>
    <lineage>
        <taxon>Eukaryota</taxon>
        <taxon>Metazoa</taxon>
        <taxon>Ecdysozoa</taxon>
        <taxon>Nematoda</taxon>
        <taxon>Chromadorea</taxon>
        <taxon>Rhabditida</taxon>
        <taxon>Tylenchina</taxon>
        <taxon>Tylenchomorpha</taxon>
        <taxon>Aphelenchoidea</taxon>
        <taxon>Aphelenchoididae</taxon>
        <taxon>Bursaphelenchus</taxon>
    </lineage>
</organism>